<dbReference type="EMBL" id="JANEYT010000018">
    <property type="protein sequence ID" value="MCQ1058378.1"/>
    <property type="molecule type" value="Genomic_DNA"/>
</dbReference>
<proteinExistence type="predicted"/>
<reference evidence="1 2" key="1">
    <citation type="submission" date="2022-07" db="EMBL/GenBank/DDBJ databases">
        <title>Photobacterium pectinilyticum sp. nov., a marine bacterium isolated from surface seawater of Qingdao offshore.</title>
        <authorList>
            <person name="Wang X."/>
        </authorList>
    </citation>
    <scope>NUCLEOTIDE SEQUENCE [LARGE SCALE GENOMIC DNA]</scope>
    <source>
        <strain evidence="1 2">ZSDE20</strain>
    </source>
</reference>
<evidence type="ECO:0000313" key="2">
    <source>
        <dbReference type="Proteomes" id="UP001524460"/>
    </source>
</evidence>
<dbReference type="Proteomes" id="UP001524460">
    <property type="component" value="Unassembled WGS sequence"/>
</dbReference>
<comment type="caution">
    <text evidence="1">The sequence shown here is derived from an EMBL/GenBank/DDBJ whole genome shotgun (WGS) entry which is preliminary data.</text>
</comment>
<organism evidence="1 2">
    <name type="scientific">Photobacterium pectinilyticum</name>
    <dbReference type="NCBI Taxonomy" id="2906793"/>
    <lineage>
        <taxon>Bacteria</taxon>
        <taxon>Pseudomonadati</taxon>
        <taxon>Pseudomonadota</taxon>
        <taxon>Gammaproteobacteria</taxon>
        <taxon>Vibrionales</taxon>
        <taxon>Vibrionaceae</taxon>
        <taxon>Photobacterium</taxon>
    </lineage>
</organism>
<sequence length="87" mass="9631">MTEFEKRMKEAVEGSSYNYSELKTFDDTESELTKLAAQAASTDLDDALAVREVMLDIQAVARAHEVIAEQESGNFDDPTIEAVVSEK</sequence>
<gene>
    <name evidence="1" type="ORF">NHN17_09940</name>
</gene>
<keyword evidence="2" id="KW-1185">Reference proteome</keyword>
<accession>A0ABT1N0W7</accession>
<dbReference type="RefSeq" id="WP_255042255.1">
    <property type="nucleotide sequence ID" value="NZ_JANEYT010000018.1"/>
</dbReference>
<protein>
    <submittedName>
        <fullName evidence="1">Uncharacterized protein</fullName>
    </submittedName>
</protein>
<name>A0ABT1N0W7_9GAMM</name>
<evidence type="ECO:0000313" key="1">
    <source>
        <dbReference type="EMBL" id="MCQ1058378.1"/>
    </source>
</evidence>